<proteinExistence type="predicted"/>
<evidence type="ECO:0000313" key="3">
    <source>
        <dbReference type="Proteomes" id="UP000241818"/>
    </source>
</evidence>
<dbReference type="GeneID" id="36572570"/>
<protein>
    <submittedName>
        <fullName evidence="2">Uncharacterized protein</fullName>
    </submittedName>
</protein>
<dbReference type="Proteomes" id="UP000241818">
    <property type="component" value="Unassembled WGS sequence"/>
</dbReference>
<evidence type="ECO:0000256" key="1">
    <source>
        <dbReference type="SAM" id="MobiDB-lite"/>
    </source>
</evidence>
<feature type="region of interest" description="Disordered" evidence="1">
    <location>
        <begin position="1"/>
        <end position="22"/>
    </location>
</feature>
<dbReference type="AlphaFoldDB" id="A0A2T3B895"/>
<gene>
    <name evidence="2" type="ORF">M430DRAFT_212915</name>
</gene>
<dbReference type="EMBL" id="KZ679008">
    <property type="protein sequence ID" value="PSS23085.1"/>
    <property type="molecule type" value="Genomic_DNA"/>
</dbReference>
<organism evidence="2 3">
    <name type="scientific">Amorphotheca resinae ATCC 22711</name>
    <dbReference type="NCBI Taxonomy" id="857342"/>
    <lineage>
        <taxon>Eukaryota</taxon>
        <taxon>Fungi</taxon>
        <taxon>Dikarya</taxon>
        <taxon>Ascomycota</taxon>
        <taxon>Pezizomycotina</taxon>
        <taxon>Leotiomycetes</taxon>
        <taxon>Helotiales</taxon>
        <taxon>Amorphothecaceae</taxon>
        <taxon>Amorphotheca</taxon>
    </lineage>
</organism>
<dbReference type="RefSeq" id="XP_024723131.1">
    <property type="nucleotide sequence ID" value="XM_024864489.1"/>
</dbReference>
<accession>A0A2T3B895</accession>
<evidence type="ECO:0000313" key="2">
    <source>
        <dbReference type="EMBL" id="PSS23085.1"/>
    </source>
</evidence>
<name>A0A2T3B895_AMORE</name>
<dbReference type="InParanoid" id="A0A2T3B895"/>
<reference evidence="2 3" key="1">
    <citation type="journal article" date="2018" name="New Phytol.">
        <title>Comparative genomics and transcriptomics depict ericoid mycorrhizal fungi as versatile saprotrophs and plant mutualists.</title>
        <authorList>
            <person name="Martino E."/>
            <person name="Morin E."/>
            <person name="Grelet G.A."/>
            <person name="Kuo A."/>
            <person name="Kohler A."/>
            <person name="Daghino S."/>
            <person name="Barry K.W."/>
            <person name="Cichocki N."/>
            <person name="Clum A."/>
            <person name="Dockter R.B."/>
            <person name="Hainaut M."/>
            <person name="Kuo R.C."/>
            <person name="LaButti K."/>
            <person name="Lindahl B.D."/>
            <person name="Lindquist E.A."/>
            <person name="Lipzen A."/>
            <person name="Khouja H.R."/>
            <person name="Magnuson J."/>
            <person name="Murat C."/>
            <person name="Ohm R.A."/>
            <person name="Singer S.W."/>
            <person name="Spatafora J.W."/>
            <person name="Wang M."/>
            <person name="Veneault-Fourrey C."/>
            <person name="Henrissat B."/>
            <person name="Grigoriev I.V."/>
            <person name="Martin F.M."/>
            <person name="Perotto S."/>
        </authorList>
    </citation>
    <scope>NUCLEOTIDE SEQUENCE [LARGE SCALE GENOMIC DNA]</scope>
    <source>
        <strain evidence="2 3">ATCC 22711</strain>
    </source>
</reference>
<sequence>MIHGPWRNDPGARPPPSLGRRASRASGAFSLVGRGILTSVGVFHCSLLQPSDRFASQRCERARSVRGIVTQAHAEIHNVRRNPRSQCGGPRPSTGWGDVGRWWPLRLTMNPKIDIPLPPKRPQRYLYLCHAPASSMPLLLMLLPLCVL</sequence>
<keyword evidence="3" id="KW-1185">Reference proteome</keyword>